<feature type="region of interest" description="Disordered" evidence="1">
    <location>
        <begin position="847"/>
        <end position="914"/>
    </location>
</feature>
<dbReference type="InParanoid" id="A0A158NZB4"/>
<dbReference type="STRING" id="12957.A0A158NZB4"/>
<feature type="region of interest" description="Disordered" evidence="1">
    <location>
        <begin position="1044"/>
        <end position="1101"/>
    </location>
</feature>
<proteinExistence type="predicted"/>
<feature type="compositionally biased region" description="Polar residues" evidence="1">
    <location>
        <begin position="179"/>
        <end position="197"/>
    </location>
</feature>
<dbReference type="EMBL" id="ADTU01004281">
    <property type="status" value="NOT_ANNOTATED_CDS"/>
    <property type="molecule type" value="Genomic_DNA"/>
</dbReference>
<feature type="compositionally biased region" description="Basic and acidic residues" evidence="1">
    <location>
        <begin position="37"/>
        <end position="47"/>
    </location>
</feature>
<name>A0A158NZB4_ATTCE</name>
<feature type="compositionally biased region" description="Low complexity" evidence="1">
    <location>
        <begin position="99"/>
        <end position="122"/>
    </location>
</feature>
<reference evidence="3" key="1">
    <citation type="journal article" date="2011" name="PLoS Genet.">
        <title>The genome sequence of the leaf-cutter ant Atta cephalotes reveals insights into its obligate symbiotic lifestyle.</title>
        <authorList>
            <person name="Suen G."/>
            <person name="Teiling C."/>
            <person name="Li L."/>
            <person name="Holt C."/>
            <person name="Abouheif E."/>
            <person name="Bornberg-Bauer E."/>
            <person name="Bouffard P."/>
            <person name="Caldera E.J."/>
            <person name="Cash E."/>
            <person name="Cavanaugh A."/>
            <person name="Denas O."/>
            <person name="Elhaik E."/>
            <person name="Fave M.J."/>
            <person name="Gadau J."/>
            <person name="Gibson J.D."/>
            <person name="Graur D."/>
            <person name="Grubbs K.J."/>
            <person name="Hagen D.E."/>
            <person name="Harkins T.T."/>
            <person name="Helmkampf M."/>
            <person name="Hu H."/>
            <person name="Johnson B.R."/>
            <person name="Kim J."/>
            <person name="Marsh S.E."/>
            <person name="Moeller J.A."/>
            <person name="Munoz-Torres M.C."/>
            <person name="Murphy M.C."/>
            <person name="Naughton M.C."/>
            <person name="Nigam S."/>
            <person name="Overson R."/>
            <person name="Rajakumar R."/>
            <person name="Reese J.T."/>
            <person name="Scott J.J."/>
            <person name="Smith C.R."/>
            <person name="Tao S."/>
            <person name="Tsutsui N.D."/>
            <person name="Viljakainen L."/>
            <person name="Wissler L."/>
            <person name="Yandell M.D."/>
            <person name="Zimmer F."/>
            <person name="Taylor J."/>
            <person name="Slater S.C."/>
            <person name="Clifton S.W."/>
            <person name="Warren W.C."/>
            <person name="Elsik C.G."/>
            <person name="Smith C.D."/>
            <person name="Weinstock G.M."/>
            <person name="Gerardo N.M."/>
            <person name="Currie C.R."/>
        </authorList>
    </citation>
    <scope>NUCLEOTIDE SEQUENCE [LARGE SCALE GENOMIC DNA]</scope>
</reference>
<accession>A0A158NZB4</accession>
<feature type="compositionally biased region" description="Pro residues" evidence="1">
    <location>
        <begin position="308"/>
        <end position="321"/>
    </location>
</feature>
<feature type="compositionally biased region" description="Basic and acidic residues" evidence="1">
    <location>
        <begin position="59"/>
        <end position="94"/>
    </location>
</feature>
<feature type="region of interest" description="Disordered" evidence="1">
    <location>
        <begin position="1"/>
        <end position="402"/>
    </location>
</feature>
<protein>
    <submittedName>
        <fullName evidence="2">Uncharacterized protein</fullName>
    </submittedName>
</protein>
<gene>
    <name evidence="2" type="primary">105626171</name>
</gene>
<feature type="compositionally biased region" description="Low complexity" evidence="1">
    <location>
        <begin position="322"/>
        <end position="341"/>
    </location>
</feature>
<dbReference type="EnsemblMetazoa" id="XM_012207482.1">
    <property type="protein sequence ID" value="XP_012062872.1"/>
    <property type="gene ID" value="LOC105626171"/>
</dbReference>
<feature type="compositionally biased region" description="Polar residues" evidence="1">
    <location>
        <begin position="811"/>
        <end position="828"/>
    </location>
</feature>
<feature type="compositionally biased region" description="Low complexity" evidence="1">
    <location>
        <begin position="22"/>
        <end position="36"/>
    </location>
</feature>
<feature type="compositionally biased region" description="Basic and acidic residues" evidence="1">
    <location>
        <begin position="144"/>
        <end position="167"/>
    </location>
</feature>
<dbReference type="EMBL" id="ADTU01004284">
    <property type="status" value="NOT_ANNOTATED_CDS"/>
    <property type="molecule type" value="Genomic_DNA"/>
</dbReference>
<keyword evidence="3" id="KW-1185">Reference proteome</keyword>
<dbReference type="EMBL" id="ADTU01004283">
    <property type="status" value="NOT_ANNOTATED_CDS"/>
    <property type="molecule type" value="Genomic_DNA"/>
</dbReference>
<sequence length="1150" mass="123342">MGARQSKRSVDITTTPKKEGVPAEGGVVGDAAAPGDGKLERIEEADTKPTTNGIAPHTESAEDKEKDKDEATEKDKEQQPQQEEVKAEETKQESSGDSPAEVAEVTTPTEATPASPNTATSPDNKEAKKKEKKKKWSFRSISFSKKDKTKPSRDETPKNGDVTKEEPLAEGGEDAENATAATSSPVEEKSAASSPSADEQVVAPTAAATAEPKEEAAAASPTATAVAASPVEEKKKEPTPSALTPVPSVEDKKEEAVEKVEAEKKVVEVSQSAGGHSVADPVEIPVYRVQPVATPSIIERKASEDLPSLPPSSPPPTPIDPSPLQQARQAAANATALAEALKLPAVAADKEESTPPASPAPPPDVYPSSREDILPQENRANESITTAVASPTSLDSSTDNLPPTEATFVLAEVECLPVVEAEIEVETSQDIAKKIGKTLGSSWDNKEEVLEVDSDIAMKEKVFKCQKSEANSAKETPSLAMECDKNTQSKGAEEVSDIVAMAKIVNEASPVVECQTESEINNCEVSMKINVPSNVEHIVEAETLSSTEIETKDAYPAVKQYLSSENVENLSDETQHMKSIEKLSDSDLPSIEKCVSVDTEKLSEVSSTLFAKSIESSSRELEQSSVVEVVEQSSEIPIEYEHDYAKLKEIKEEEGVPLTTSPIELFINSEEGPLSVSEDILVEARPALIIPEDDSVEELTDTTESVKVIPETDEEKLEIELESDTALPTEETLISEELEDMFIPENATVELLTEFVTSDMKNEMEAVSEIEDMLPCPPEDLTAFSPQTFELQNTSAIETEPIVSKKEKPTAVSTSVVETEPFTTSSLQLEQTEEIKRCLLSSKDRITSPEFCPLDDIESMPSDAPTCSLSEKHLSEPQTLALSPEPESVPISLEDLPPAPEDTGTQSLDSFDYPLPPEELSCPLLLIPPANMSVAELPPAPVEHAANPRDPTETLLTPPLSPNFQQSSVTSGIATETATKDRSQIPSYDEDDSSNREQSMLLSEPLTMSCDQSNIELKERLATECVAKTESQEEALSCQLSNSIPSTAAKEHHQNAPEVEAPVENNVTHDASTTESADEAPKVAPPAVPTEAPASPPTAPAITEDVASVTKAIEEIDISDKAVAAAVNEAIECNTNEIIADAHHQNNINE</sequence>
<dbReference type="AlphaFoldDB" id="A0A158NZB4"/>
<feature type="compositionally biased region" description="Low complexity" evidence="1">
    <location>
        <begin position="217"/>
        <end position="230"/>
    </location>
</feature>
<feature type="compositionally biased region" description="Polar residues" evidence="1">
    <location>
        <begin position="1065"/>
        <end position="1075"/>
    </location>
</feature>
<evidence type="ECO:0000256" key="1">
    <source>
        <dbReference type="SAM" id="MobiDB-lite"/>
    </source>
</evidence>
<dbReference type="EMBL" id="ADTU01004282">
    <property type="status" value="NOT_ANNOTATED_CDS"/>
    <property type="molecule type" value="Genomic_DNA"/>
</dbReference>
<dbReference type="KEGG" id="acep:105626171"/>
<feature type="region of interest" description="Disordered" evidence="1">
    <location>
        <begin position="800"/>
        <end position="828"/>
    </location>
</feature>
<feature type="compositionally biased region" description="Basic and acidic residues" evidence="1">
    <location>
        <begin position="249"/>
        <end position="267"/>
    </location>
</feature>
<dbReference type="EMBL" id="ADTU01004280">
    <property type="status" value="NOT_ANNOTATED_CDS"/>
    <property type="molecule type" value="Genomic_DNA"/>
</dbReference>
<evidence type="ECO:0000313" key="3">
    <source>
        <dbReference type="Proteomes" id="UP000005205"/>
    </source>
</evidence>
<feature type="region of interest" description="Disordered" evidence="1">
    <location>
        <begin position="938"/>
        <end position="1007"/>
    </location>
</feature>
<feature type="compositionally biased region" description="Pro residues" evidence="1">
    <location>
        <begin position="1083"/>
        <end position="1099"/>
    </location>
</feature>
<dbReference type="OrthoDB" id="8196194at2759"/>
<reference evidence="2" key="2">
    <citation type="submission" date="2016-04" db="UniProtKB">
        <authorList>
            <consortium name="EnsemblMetazoa"/>
        </authorList>
    </citation>
    <scope>IDENTIFICATION</scope>
</reference>
<dbReference type="Proteomes" id="UP000005205">
    <property type="component" value="Unassembled WGS sequence"/>
</dbReference>
<feature type="compositionally biased region" description="Low complexity" evidence="1">
    <location>
        <begin position="201"/>
        <end position="210"/>
    </location>
</feature>
<feature type="compositionally biased region" description="Polar residues" evidence="1">
    <location>
        <begin position="381"/>
        <end position="401"/>
    </location>
</feature>
<feature type="compositionally biased region" description="Polar residues" evidence="1">
    <location>
        <begin position="962"/>
        <end position="977"/>
    </location>
</feature>
<organism evidence="2 3">
    <name type="scientific">Atta cephalotes</name>
    <name type="common">Leafcutter ant</name>
    <dbReference type="NCBI Taxonomy" id="12957"/>
    <lineage>
        <taxon>Eukaryota</taxon>
        <taxon>Metazoa</taxon>
        <taxon>Ecdysozoa</taxon>
        <taxon>Arthropoda</taxon>
        <taxon>Hexapoda</taxon>
        <taxon>Insecta</taxon>
        <taxon>Pterygota</taxon>
        <taxon>Neoptera</taxon>
        <taxon>Endopterygota</taxon>
        <taxon>Hymenoptera</taxon>
        <taxon>Apocrita</taxon>
        <taxon>Aculeata</taxon>
        <taxon>Formicoidea</taxon>
        <taxon>Formicidae</taxon>
        <taxon>Myrmicinae</taxon>
        <taxon>Atta</taxon>
    </lineage>
</organism>
<feature type="compositionally biased region" description="Pro residues" evidence="1">
    <location>
        <begin position="356"/>
        <end position="365"/>
    </location>
</feature>
<evidence type="ECO:0000313" key="2">
    <source>
        <dbReference type="EnsemblMetazoa" id="XP_012062872.1"/>
    </source>
</evidence>